<keyword evidence="4" id="KW-1185">Reference proteome</keyword>
<dbReference type="InterPro" id="IPR044023">
    <property type="entry name" value="Ig_7"/>
</dbReference>
<dbReference type="RefSeq" id="WP_143916377.1">
    <property type="nucleotide sequence ID" value="NZ_CANMIK010000018.1"/>
</dbReference>
<dbReference type="InterPro" id="IPR026444">
    <property type="entry name" value="Secre_tail"/>
</dbReference>
<dbReference type="NCBIfam" id="TIGR04183">
    <property type="entry name" value="Por_Secre_tail"/>
    <property type="match status" value="1"/>
</dbReference>
<evidence type="ECO:0000313" key="4">
    <source>
        <dbReference type="Proteomes" id="UP000318833"/>
    </source>
</evidence>
<dbReference type="Proteomes" id="UP000318833">
    <property type="component" value="Unassembled WGS sequence"/>
</dbReference>
<evidence type="ECO:0000313" key="3">
    <source>
        <dbReference type="EMBL" id="TSE09014.1"/>
    </source>
</evidence>
<dbReference type="OrthoDB" id="1491481at2"/>
<proteinExistence type="predicted"/>
<dbReference type="InterPro" id="IPR022409">
    <property type="entry name" value="PKD/Chitinase_dom"/>
</dbReference>
<dbReference type="SUPFAM" id="SSF49299">
    <property type="entry name" value="PKD domain"/>
    <property type="match status" value="1"/>
</dbReference>
<dbReference type="AlphaFoldDB" id="A0A554VLH5"/>
<dbReference type="Pfam" id="PF18962">
    <property type="entry name" value="Por_Secre_tail"/>
    <property type="match status" value="1"/>
</dbReference>
<dbReference type="CDD" id="cd00146">
    <property type="entry name" value="PKD"/>
    <property type="match status" value="1"/>
</dbReference>
<comment type="caution">
    <text evidence="3">The sequence shown here is derived from an EMBL/GenBank/DDBJ whole genome shotgun (WGS) entry which is preliminary data.</text>
</comment>
<dbReference type="InterPro" id="IPR013783">
    <property type="entry name" value="Ig-like_fold"/>
</dbReference>
<sequence length="952" mass="103616">MKRKLSKYFLLTSIVLNVCLTYSQSDQPQLVSNNQQTFIDNLINPKKNTSSSIKTAGNQELSLTLNLQKEINNDLILIGNINNDRLSTFTFSKTSAGLTGEIVVPNQKKAYTLYSEADGKVFIKETNINDVLCVDLEKSASGKNQINGGPVSKTSLQLESLPGATGVIYLDFDGELVSGTSWLGGATIDAQSPNFSDEKIIEIWKIMAEDFRPFNLNITTRRDLFEAAPRNRRMMCIFTPTTDAAPGSGGVAYLNSFSRNNDNPCWVYNLGTRSAGETGSHEVGHTLGLSHDGQGSTEYYNGHGQWSPIMGWSASRPIGQWSAGEYNGATSSQDDIAIIANTRNGIGFQNDDHGDDITNATPLRTSPAGDVNTDQNFGLISTREDKDVFSFVIETGNVSFSFRPDPDYPNLNIQARILNELGQEVLSSDPSGLSASINENLTEGIYYIEIDGVGEGNPNNGYSDYASLGNYTISGSYILGDDNQPPLSEFEANTDCSTVNFINSSTNRINSYLWDFGDGQTSTQENPTHTYASVGNYTVSLTTTNDSGNNTEEKIDFVTIAFPNQPVASDQNACSGESITITASGNSNYRWYTVPTGGISLNTGSTYETPNLTTNTTYYIEGVIGTCITATRTPVNVTVSPSPDQPTASNQEICSPESVTITVSGNSEYRWYEMPTEGTSIASGATFNTPVLESSKTYYIEGFIGSCVTPTRTEVTITVSGNPDQPVVSDQNICTGESTTITVSGNSQYQWYETPTGGTSIASGTTYETPELTADKTYYIEGTSGSCITATRTEVNIVVSEIPEQPLITVTPSQNLSVSSNFATYQWYYNDEVIDEAIQAEYIPTETGEYTVTVANQAGCSITSEKFVVDQSLLNLRQENKTYTYYPNPVNDNELLNIDGFTTEDYDLRIVNIQGQVLIQSTPTPTMDISELSQGLYIILVNNKAIGKFMKE</sequence>
<dbReference type="FunFam" id="2.60.40.10:FF:000270">
    <property type="entry name" value="Cell surface protein"/>
    <property type="match status" value="1"/>
</dbReference>
<dbReference type="InterPro" id="IPR035986">
    <property type="entry name" value="PKD_dom_sf"/>
</dbReference>
<gene>
    <name evidence="3" type="ORF">FOF46_10055</name>
</gene>
<evidence type="ECO:0000259" key="2">
    <source>
        <dbReference type="PROSITE" id="PS50093"/>
    </source>
</evidence>
<dbReference type="Pfam" id="PF18911">
    <property type="entry name" value="PKD_4"/>
    <property type="match status" value="1"/>
</dbReference>
<dbReference type="InterPro" id="IPR024079">
    <property type="entry name" value="MetalloPept_cat_dom_sf"/>
</dbReference>
<accession>A0A554VLH5</accession>
<dbReference type="SMART" id="SM00089">
    <property type="entry name" value="PKD"/>
    <property type="match status" value="2"/>
</dbReference>
<dbReference type="InterPro" id="IPR000601">
    <property type="entry name" value="PKD_dom"/>
</dbReference>
<protein>
    <submittedName>
        <fullName evidence="3">PKD domain-containing protein</fullName>
    </submittedName>
</protein>
<dbReference type="Gene3D" id="2.60.120.380">
    <property type="match status" value="1"/>
</dbReference>
<organism evidence="3 4">
    <name type="scientific">Aquimarina algiphila</name>
    <dbReference type="NCBI Taxonomy" id="2047982"/>
    <lineage>
        <taxon>Bacteria</taxon>
        <taxon>Pseudomonadati</taxon>
        <taxon>Bacteroidota</taxon>
        <taxon>Flavobacteriia</taxon>
        <taxon>Flavobacteriales</taxon>
        <taxon>Flavobacteriaceae</taxon>
        <taxon>Aquimarina</taxon>
    </lineage>
</organism>
<dbReference type="Gene3D" id="3.40.390.10">
    <property type="entry name" value="Collagenase (Catalytic Domain)"/>
    <property type="match status" value="1"/>
</dbReference>
<name>A0A554VLH5_9FLAO</name>
<dbReference type="PROSITE" id="PS50093">
    <property type="entry name" value="PKD"/>
    <property type="match status" value="1"/>
</dbReference>
<dbReference type="Gene3D" id="2.60.40.10">
    <property type="entry name" value="Immunoglobulins"/>
    <property type="match status" value="2"/>
</dbReference>
<reference evidence="3 4" key="1">
    <citation type="submission" date="2019-07" db="EMBL/GenBank/DDBJ databases">
        <title>The draft genome sequence of Aquimarina algiphila M91.</title>
        <authorList>
            <person name="Meng X."/>
        </authorList>
    </citation>
    <scope>NUCLEOTIDE SEQUENCE [LARGE SCALE GENOMIC DNA]</scope>
    <source>
        <strain evidence="3 4">M91</strain>
    </source>
</reference>
<dbReference type="SUPFAM" id="SSF55486">
    <property type="entry name" value="Metalloproteases ('zincins'), catalytic domain"/>
    <property type="match status" value="1"/>
</dbReference>
<feature type="domain" description="PKD" evidence="2">
    <location>
        <begin position="498"/>
        <end position="551"/>
    </location>
</feature>
<dbReference type="GO" id="GO:0008237">
    <property type="term" value="F:metallopeptidase activity"/>
    <property type="evidence" value="ECO:0007669"/>
    <property type="project" value="InterPro"/>
</dbReference>
<keyword evidence="1" id="KW-0732">Signal</keyword>
<dbReference type="EMBL" id="VLNR01000017">
    <property type="protein sequence ID" value="TSE09014.1"/>
    <property type="molecule type" value="Genomic_DNA"/>
</dbReference>
<evidence type="ECO:0000256" key="1">
    <source>
        <dbReference type="ARBA" id="ARBA00022729"/>
    </source>
</evidence>
<dbReference type="Pfam" id="PF19081">
    <property type="entry name" value="Ig_7"/>
    <property type="match status" value="3"/>
</dbReference>